<sequence>METLLYKRKVWSVLLGKSCHKESPVRHRSGKSIFTSLDNGSGGELSGYYRLYREISVGGVTPPESPSSFHVCTLGSVVFLIVVERLDCTDKASSDFSKKPSTGMWIHLFFLSPLDEFSFRYSYARSATGGPKPLSWWSSMSKWTAAQAKASPDKPDVLEETVPASAAHSDGHPIEDFPGLVQCVSSVCSQTSRAVGFPAATPAVC</sequence>
<dbReference type="EMBL" id="MU864362">
    <property type="protein sequence ID" value="KAK4190947.1"/>
    <property type="molecule type" value="Genomic_DNA"/>
</dbReference>
<keyword evidence="2" id="KW-1185">Reference proteome</keyword>
<name>A0AAN6X3X7_9PEZI</name>
<organism evidence="1 2">
    <name type="scientific">Podospora australis</name>
    <dbReference type="NCBI Taxonomy" id="1536484"/>
    <lineage>
        <taxon>Eukaryota</taxon>
        <taxon>Fungi</taxon>
        <taxon>Dikarya</taxon>
        <taxon>Ascomycota</taxon>
        <taxon>Pezizomycotina</taxon>
        <taxon>Sordariomycetes</taxon>
        <taxon>Sordariomycetidae</taxon>
        <taxon>Sordariales</taxon>
        <taxon>Podosporaceae</taxon>
        <taxon>Podospora</taxon>
    </lineage>
</organism>
<proteinExistence type="predicted"/>
<gene>
    <name evidence="1" type="ORF">QBC35DRAFT_529553</name>
</gene>
<evidence type="ECO:0000313" key="2">
    <source>
        <dbReference type="Proteomes" id="UP001302126"/>
    </source>
</evidence>
<evidence type="ECO:0000313" key="1">
    <source>
        <dbReference type="EMBL" id="KAK4190947.1"/>
    </source>
</evidence>
<dbReference type="Proteomes" id="UP001302126">
    <property type="component" value="Unassembled WGS sequence"/>
</dbReference>
<reference evidence="1" key="2">
    <citation type="submission" date="2023-05" db="EMBL/GenBank/DDBJ databases">
        <authorList>
            <consortium name="Lawrence Berkeley National Laboratory"/>
            <person name="Steindorff A."/>
            <person name="Hensen N."/>
            <person name="Bonometti L."/>
            <person name="Westerberg I."/>
            <person name="Brannstrom I.O."/>
            <person name="Guillou S."/>
            <person name="Cros-Aarteil S."/>
            <person name="Calhoun S."/>
            <person name="Haridas S."/>
            <person name="Kuo A."/>
            <person name="Mondo S."/>
            <person name="Pangilinan J."/>
            <person name="Riley R."/>
            <person name="Labutti K."/>
            <person name="Andreopoulos B."/>
            <person name="Lipzen A."/>
            <person name="Chen C."/>
            <person name="Yanf M."/>
            <person name="Daum C."/>
            <person name="Ng V."/>
            <person name="Clum A."/>
            <person name="Ohm R."/>
            <person name="Martin F."/>
            <person name="Silar P."/>
            <person name="Natvig D."/>
            <person name="Lalanne C."/>
            <person name="Gautier V."/>
            <person name="Ament-Velasquez S.L."/>
            <person name="Kruys A."/>
            <person name="Hutchinson M.I."/>
            <person name="Powell A.J."/>
            <person name="Barry K."/>
            <person name="Miller A.N."/>
            <person name="Grigoriev I.V."/>
            <person name="Debuchy R."/>
            <person name="Gladieux P."/>
            <person name="Thoren M.H."/>
            <person name="Johannesson H."/>
        </authorList>
    </citation>
    <scope>NUCLEOTIDE SEQUENCE</scope>
    <source>
        <strain evidence="1">PSN309</strain>
    </source>
</reference>
<comment type="caution">
    <text evidence="1">The sequence shown here is derived from an EMBL/GenBank/DDBJ whole genome shotgun (WGS) entry which is preliminary data.</text>
</comment>
<dbReference type="AlphaFoldDB" id="A0AAN6X3X7"/>
<protein>
    <submittedName>
        <fullName evidence="1">Uncharacterized protein</fullName>
    </submittedName>
</protein>
<reference evidence="1" key="1">
    <citation type="journal article" date="2023" name="Mol. Phylogenet. Evol.">
        <title>Genome-scale phylogeny and comparative genomics of the fungal order Sordariales.</title>
        <authorList>
            <person name="Hensen N."/>
            <person name="Bonometti L."/>
            <person name="Westerberg I."/>
            <person name="Brannstrom I.O."/>
            <person name="Guillou S."/>
            <person name="Cros-Aarteil S."/>
            <person name="Calhoun S."/>
            <person name="Haridas S."/>
            <person name="Kuo A."/>
            <person name="Mondo S."/>
            <person name="Pangilinan J."/>
            <person name="Riley R."/>
            <person name="LaButti K."/>
            <person name="Andreopoulos B."/>
            <person name="Lipzen A."/>
            <person name="Chen C."/>
            <person name="Yan M."/>
            <person name="Daum C."/>
            <person name="Ng V."/>
            <person name="Clum A."/>
            <person name="Steindorff A."/>
            <person name="Ohm R.A."/>
            <person name="Martin F."/>
            <person name="Silar P."/>
            <person name="Natvig D.O."/>
            <person name="Lalanne C."/>
            <person name="Gautier V."/>
            <person name="Ament-Velasquez S.L."/>
            <person name="Kruys A."/>
            <person name="Hutchinson M.I."/>
            <person name="Powell A.J."/>
            <person name="Barry K."/>
            <person name="Miller A.N."/>
            <person name="Grigoriev I.V."/>
            <person name="Debuchy R."/>
            <person name="Gladieux P."/>
            <person name="Hiltunen Thoren M."/>
            <person name="Johannesson H."/>
        </authorList>
    </citation>
    <scope>NUCLEOTIDE SEQUENCE</scope>
    <source>
        <strain evidence="1">PSN309</strain>
    </source>
</reference>
<accession>A0AAN6X3X7</accession>